<evidence type="ECO:0000313" key="1">
    <source>
        <dbReference type="EMBL" id="OBX34222.1"/>
    </source>
</evidence>
<dbReference type="EMBL" id="MAJD01000002">
    <property type="protein sequence ID" value="OBX34222.1"/>
    <property type="molecule type" value="Genomic_DNA"/>
</dbReference>
<dbReference type="AlphaFoldDB" id="A0A1B8NW57"/>
<sequence>MRGLVASPSLWRATHDALSRLLYGSKWMIELGLFTGVSQGDTKKTR</sequence>
<evidence type="ECO:0000313" key="2">
    <source>
        <dbReference type="Proteomes" id="UP000092504"/>
    </source>
</evidence>
<accession>A0A1B8NW57</accession>
<protein>
    <submittedName>
        <fullName evidence="1">Uncharacterized protein</fullName>
    </submittedName>
</protein>
<reference evidence="1 2" key="1">
    <citation type="submission" date="2016-06" db="EMBL/GenBank/DDBJ databases">
        <title>Genome sequence of halotolerant plant growth promoting strain of Halomonas elongata HEK1 isolated from salterns of Rann of Kutch, Gujarat, India.</title>
        <authorList>
            <person name="Gaba S."/>
            <person name="Singh R.N."/>
            <person name="Abrol S."/>
            <person name="Kaushik R."/>
            <person name="Saxena A.K."/>
        </authorList>
    </citation>
    <scope>NUCLEOTIDE SEQUENCE [LARGE SCALE GENOMIC DNA]</scope>
    <source>
        <strain evidence="1 2">HEK1</strain>
    </source>
</reference>
<organism evidence="1 2">
    <name type="scientific">Halomonas elongata</name>
    <dbReference type="NCBI Taxonomy" id="2746"/>
    <lineage>
        <taxon>Bacteria</taxon>
        <taxon>Pseudomonadati</taxon>
        <taxon>Pseudomonadota</taxon>
        <taxon>Gammaproteobacteria</taxon>
        <taxon>Oceanospirillales</taxon>
        <taxon>Halomonadaceae</taxon>
        <taxon>Halomonas</taxon>
    </lineage>
</organism>
<proteinExistence type="predicted"/>
<comment type="caution">
    <text evidence="1">The sequence shown here is derived from an EMBL/GenBank/DDBJ whole genome shotgun (WGS) entry which is preliminary data.</text>
</comment>
<gene>
    <name evidence="1" type="ORF">A8U91_03275</name>
</gene>
<name>A0A1B8NW57_HALEL</name>
<dbReference type="Proteomes" id="UP000092504">
    <property type="component" value="Unassembled WGS sequence"/>
</dbReference>